<evidence type="ECO:0000313" key="1">
    <source>
        <dbReference type="EMBL" id="EZP79314.1"/>
    </source>
</evidence>
<sequence>MSLTLPPSAKIYLSLAPCDMRKGFDGLSAQVRNILQLDPFSGAVFLFRGKRGDRLKALVWDGSGLCLYAKRLERGKFVWPRTQDGGAARLSAAQLAMLIEGLDWRQAIVHDEVLVPTLA</sequence>
<proteinExistence type="predicted"/>
<dbReference type="PANTHER" id="PTHR36455:SF1">
    <property type="entry name" value="BLR8292 PROTEIN"/>
    <property type="match status" value="1"/>
</dbReference>
<dbReference type="NCBIfam" id="NF033819">
    <property type="entry name" value="IS66_TnpB"/>
    <property type="match status" value="1"/>
</dbReference>
<dbReference type="PATRIC" id="fig|158500.4.peg.4143"/>
<organism evidence="1 2">
    <name type="scientific">Novosphingobium resinovorum</name>
    <dbReference type="NCBI Taxonomy" id="158500"/>
    <lineage>
        <taxon>Bacteria</taxon>
        <taxon>Pseudomonadati</taxon>
        <taxon>Pseudomonadota</taxon>
        <taxon>Alphaproteobacteria</taxon>
        <taxon>Sphingomonadales</taxon>
        <taxon>Sphingomonadaceae</taxon>
        <taxon>Novosphingobium</taxon>
    </lineage>
</organism>
<evidence type="ECO:0000313" key="2">
    <source>
        <dbReference type="Proteomes" id="UP000024329"/>
    </source>
</evidence>
<dbReference type="AlphaFoldDB" id="A0A031JR14"/>
<dbReference type="PANTHER" id="PTHR36455">
    <property type="match status" value="1"/>
</dbReference>
<name>A0A031JR14_9SPHN</name>
<comment type="caution">
    <text evidence="1">The sequence shown here is derived from an EMBL/GenBank/DDBJ whole genome shotgun (WGS) entry which is preliminary data.</text>
</comment>
<reference evidence="1 2" key="1">
    <citation type="submission" date="2014-03" db="EMBL/GenBank/DDBJ databases">
        <title>Whole genome sequence of Novosphingobium resinovorum KF1.</title>
        <authorList>
            <person name="Gan H.M."/>
            <person name="Gan H.Y."/>
            <person name="Chew T.H."/>
            <person name="Savka M.A."/>
        </authorList>
    </citation>
    <scope>NUCLEOTIDE SEQUENCE [LARGE SCALE GENOMIC DNA]</scope>
    <source>
        <strain evidence="1 2">KF1</strain>
    </source>
</reference>
<dbReference type="RefSeq" id="WP_036528248.1">
    <property type="nucleotide sequence ID" value="NZ_JFYZ01000027.1"/>
</dbReference>
<dbReference type="eggNOG" id="COG3436">
    <property type="taxonomic scope" value="Bacteria"/>
</dbReference>
<accession>A0A031JR14</accession>
<dbReference type="EMBL" id="JFYZ01000027">
    <property type="protein sequence ID" value="EZP79314.1"/>
    <property type="molecule type" value="Genomic_DNA"/>
</dbReference>
<dbReference type="Proteomes" id="UP000024329">
    <property type="component" value="Unassembled WGS sequence"/>
</dbReference>
<dbReference type="Pfam" id="PF05717">
    <property type="entry name" value="TnpB_IS66"/>
    <property type="match status" value="1"/>
</dbReference>
<dbReference type="InterPro" id="IPR008878">
    <property type="entry name" value="Transposase_IS66_Orf2"/>
</dbReference>
<protein>
    <submittedName>
        <fullName evidence="1">Transposase ISAfe4</fullName>
    </submittedName>
</protein>
<gene>
    <name evidence="1" type="ORF">BV97_04077</name>
</gene>